<proteinExistence type="predicted"/>
<evidence type="ECO:0000313" key="4">
    <source>
        <dbReference type="Proteomes" id="UP000423413"/>
    </source>
</evidence>
<dbReference type="EMBL" id="CP046441">
    <property type="protein sequence ID" value="QGT82961.1"/>
    <property type="molecule type" value="Genomic_DNA"/>
</dbReference>
<feature type="domain" description="DUF2786" evidence="1">
    <location>
        <begin position="13"/>
        <end position="51"/>
    </location>
</feature>
<dbReference type="RefSeq" id="WP_191892693.1">
    <property type="nucleotide sequence ID" value="NZ_CP046441.1"/>
</dbReference>
<name>A0AAE6UNU1_9PSED</name>
<dbReference type="InterPro" id="IPR024498">
    <property type="entry name" value="DUF2786"/>
</dbReference>
<reference evidence="3 4" key="1">
    <citation type="submission" date="2019-11" db="EMBL/GenBank/DDBJ databases">
        <title>Complete genome sequence of Pseudomonas syringae pv. coronafaciens isolate B19001 originated in imported oat cereal.</title>
        <authorList>
            <person name="Kim S.M."/>
            <person name="Lee B.C."/>
            <person name="Seo S.J."/>
            <person name="Lee J.E."/>
            <person name="Choi N.J."/>
            <person name="Park J.H."/>
        </authorList>
    </citation>
    <scope>NUCLEOTIDE SEQUENCE [LARGE SCALE GENOMIC DNA]</scope>
    <source>
        <strain evidence="3 4">B19001</strain>
    </source>
</reference>
<dbReference type="Pfam" id="PF23771">
    <property type="entry name" value="DUF7168"/>
    <property type="match status" value="1"/>
</dbReference>
<protein>
    <submittedName>
        <fullName evidence="3">DUF2786 domain-containing protein</fullName>
    </submittedName>
</protein>
<sequence length="260" mass="28526">MSEKLIDPKKLERAIRKIKHCLALSQSSNENEAATAMRQAQALMREYHLSETDVKVSDVGEAKSSMSRAARRPVWDQHLSAVVAEVFNVKALRYTHWCDTKKNRVERAKFVGVSPAQHIALYAYETLLAKLTKARNAYIAEVRTGIHRSNYSARTAGDHFAIAWVFAVQSKLKQLVPRGEENKTPEHKGAGPGLVAVEAQHQALIDTYLADKQVGKARKVRGSELDLNAQIAGMLAGTKVDLHAGLANGAEHAPVISTSA</sequence>
<dbReference type="InterPro" id="IPR055592">
    <property type="entry name" value="DUF7168"/>
</dbReference>
<evidence type="ECO:0000259" key="2">
    <source>
        <dbReference type="Pfam" id="PF23771"/>
    </source>
</evidence>
<dbReference type="Pfam" id="PF10979">
    <property type="entry name" value="DUF2786"/>
    <property type="match status" value="1"/>
</dbReference>
<accession>A0AAE6UNU1</accession>
<gene>
    <name evidence="3" type="ORF">GMO17_18180</name>
</gene>
<evidence type="ECO:0000313" key="3">
    <source>
        <dbReference type="EMBL" id="QGT82961.1"/>
    </source>
</evidence>
<dbReference type="Proteomes" id="UP000423413">
    <property type="component" value="Chromosome"/>
</dbReference>
<feature type="domain" description="DUF7168" evidence="2">
    <location>
        <begin position="54"/>
        <end position="182"/>
    </location>
</feature>
<dbReference type="AlphaFoldDB" id="A0AAE6UNU1"/>
<evidence type="ECO:0000259" key="1">
    <source>
        <dbReference type="Pfam" id="PF10979"/>
    </source>
</evidence>
<organism evidence="3 4">
    <name type="scientific">Pseudomonas coronafaciens pv. coronafaciens</name>
    <dbReference type="NCBI Taxonomy" id="235275"/>
    <lineage>
        <taxon>Bacteria</taxon>
        <taxon>Pseudomonadati</taxon>
        <taxon>Pseudomonadota</taxon>
        <taxon>Gammaproteobacteria</taxon>
        <taxon>Pseudomonadales</taxon>
        <taxon>Pseudomonadaceae</taxon>
        <taxon>Pseudomonas</taxon>
        <taxon>Pseudomonas coronafaciens</taxon>
    </lineage>
</organism>